<gene>
    <name evidence="2" type="ORF">B4N89_16560</name>
</gene>
<dbReference type="EMBL" id="MWQN01000001">
    <property type="protein sequence ID" value="OPC82330.1"/>
    <property type="molecule type" value="Genomic_DNA"/>
</dbReference>
<dbReference type="AlphaFoldDB" id="A0A1T3P0C2"/>
<dbReference type="RefSeq" id="WP_078976599.1">
    <property type="nucleotide sequence ID" value="NZ_MWQN01000001.1"/>
</dbReference>
<feature type="compositionally biased region" description="Basic and acidic residues" evidence="1">
    <location>
        <begin position="1"/>
        <end position="12"/>
    </location>
</feature>
<proteinExistence type="predicted"/>
<dbReference type="SUPFAM" id="SSF57938">
    <property type="entry name" value="DnaJ/Hsp40 cysteine-rich domain"/>
    <property type="match status" value="1"/>
</dbReference>
<keyword evidence="3" id="KW-1185">Reference proteome</keyword>
<name>A0A1T3P0C2_9ACTN</name>
<comment type="caution">
    <text evidence="2">The sequence shown here is derived from an EMBL/GenBank/DDBJ whole genome shotgun (WGS) entry which is preliminary data.</text>
</comment>
<protein>
    <submittedName>
        <fullName evidence="2">Uncharacterized protein</fullName>
    </submittedName>
</protein>
<reference evidence="2 3" key="1">
    <citation type="submission" date="2017-03" db="EMBL/GenBank/DDBJ databases">
        <title>Draft genome sequence of Streptomyces scabrisporus NF3, endophyte isolated from Amphipterygium adstringens.</title>
        <authorList>
            <person name="Vazquez M."/>
            <person name="Ceapa C.D."/>
            <person name="Rodriguez Luna D."/>
            <person name="Sanchez Esquivel S."/>
        </authorList>
    </citation>
    <scope>NUCLEOTIDE SEQUENCE [LARGE SCALE GENOMIC DNA]</scope>
    <source>
        <strain evidence="2 3">NF3</strain>
    </source>
</reference>
<accession>A0A1T3P0C2</accession>
<evidence type="ECO:0000313" key="2">
    <source>
        <dbReference type="EMBL" id="OPC82330.1"/>
    </source>
</evidence>
<evidence type="ECO:0000313" key="3">
    <source>
        <dbReference type="Proteomes" id="UP000190037"/>
    </source>
</evidence>
<feature type="region of interest" description="Disordered" evidence="1">
    <location>
        <begin position="1"/>
        <end position="20"/>
    </location>
</feature>
<organism evidence="2 3">
    <name type="scientific">Embleya scabrispora</name>
    <dbReference type="NCBI Taxonomy" id="159449"/>
    <lineage>
        <taxon>Bacteria</taxon>
        <taxon>Bacillati</taxon>
        <taxon>Actinomycetota</taxon>
        <taxon>Actinomycetes</taxon>
        <taxon>Kitasatosporales</taxon>
        <taxon>Streptomycetaceae</taxon>
        <taxon>Embleya</taxon>
    </lineage>
</organism>
<dbReference type="Proteomes" id="UP000190037">
    <property type="component" value="Unassembled WGS sequence"/>
</dbReference>
<sequence length="78" mass="8327">MTEDAGHDEHGSGDAIQCMGCQGTGLDTSGRVYRSRHREVSTIWAGTRCPHCRGTGWLRNGPTDPPEGSTGGPWRTGT</sequence>
<evidence type="ECO:0000256" key="1">
    <source>
        <dbReference type="SAM" id="MobiDB-lite"/>
    </source>
</evidence>
<dbReference type="InterPro" id="IPR036410">
    <property type="entry name" value="HSP_DnaJ_Cys-rich_dom_sf"/>
</dbReference>
<dbReference type="OrthoDB" id="4350753at2"/>
<feature type="region of interest" description="Disordered" evidence="1">
    <location>
        <begin position="54"/>
        <end position="78"/>
    </location>
</feature>